<dbReference type="InterPro" id="IPR032805">
    <property type="entry name" value="Wax_synthase_dom"/>
</dbReference>
<dbReference type="AlphaFoldDB" id="A0A1L9R5F1"/>
<evidence type="ECO:0000313" key="9">
    <source>
        <dbReference type="Proteomes" id="UP000184383"/>
    </source>
</evidence>
<feature type="transmembrane region" description="Helical" evidence="6">
    <location>
        <begin position="452"/>
        <end position="471"/>
    </location>
</feature>
<keyword evidence="9" id="KW-1185">Reference proteome</keyword>
<gene>
    <name evidence="8" type="ORF">ASPWEDRAFT_45706</name>
</gene>
<keyword evidence="3 6" id="KW-1133">Transmembrane helix</keyword>
<evidence type="ECO:0000256" key="3">
    <source>
        <dbReference type="ARBA" id="ARBA00022989"/>
    </source>
</evidence>
<dbReference type="VEuPathDB" id="FungiDB:ASPWEDRAFT_45706"/>
<accession>A0A1L9R5F1</accession>
<feature type="transmembrane region" description="Helical" evidence="6">
    <location>
        <begin position="393"/>
        <end position="417"/>
    </location>
</feature>
<evidence type="ECO:0000256" key="4">
    <source>
        <dbReference type="ARBA" id="ARBA00023136"/>
    </source>
</evidence>
<dbReference type="EMBL" id="KV878217">
    <property type="protein sequence ID" value="OJJ30132.1"/>
    <property type="molecule type" value="Genomic_DNA"/>
</dbReference>
<reference evidence="9" key="1">
    <citation type="journal article" date="2017" name="Genome Biol.">
        <title>Comparative genomics reveals high biological diversity and specific adaptations in the industrially and medically important fungal genus Aspergillus.</title>
        <authorList>
            <person name="de Vries R.P."/>
            <person name="Riley R."/>
            <person name="Wiebenga A."/>
            <person name="Aguilar-Osorio G."/>
            <person name="Amillis S."/>
            <person name="Uchima C.A."/>
            <person name="Anderluh G."/>
            <person name="Asadollahi M."/>
            <person name="Askin M."/>
            <person name="Barry K."/>
            <person name="Battaglia E."/>
            <person name="Bayram O."/>
            <person name="Benocci T."/>
            <person name="Braus-Stromeyer S.A."/>
            <person name="Caldana C."/>
            <person name="Canovas D."/>
            <person name="Cerqueira G.C."/>
            <person name="Chen F."/>
            <person name="Chen W."/>
            <person name="Choi C."/>
            <person name="Clum A."/>
            <person name="Dos Santos R.A."/>
            <person name="Damasio A.R."/>
            <person name="Diallinas G."/>
            <person name="Emri T."/>
            <person name="Fekete E."/>
            <person name="Flipphi M."/>
            <person name="Freyberg S."/>
            <person name="Gallo A."/>
            <person name="Gournas C."/>
            <person name="Habgood R."/>
            <person name="Hainaut M."/>
            <person name="Harispe M.L."/>
            <person name="Henrissat B."/>
            <person name="Hilden K.S."/>
            <person name="Hope R."/>
            <person name="Hossain A."/>
            <person name="Karabika E."/>
            <person name="Karaffa L."/>
            <person name="Karanyi Z."/>
            <person name="Krasevec N."/>
            <person name="Kuo A."/>
            <person name="Kusch H."/>
            <person name="LaButti K."/>
            <person name="Lagendijk E.L."/>
            <person name="Lapidus A."/>
            <person name="Levasseur A."/>
            <person name="Lindquist E."/>
            <person name="Lipzen A."/>
            <person name="Logrieco A.F."/>
            <person name="MacCabe A."/>
            <person name="Maekelae M.R."/>
            <person name="Malavazi I."/>
            <person name="Melin P."/>
            <person name="Meyer V."/>
            <person name="Mielnichuk N."/>
            <person name="Miskei M."/>
            <person name="Molnar A.P."/>
            <person name="Mule G."/>
            <person name="Ngan C.Y."/>
            <person name="Orejas M."/>
            <person name="Orosz E."/>
            <person name="Ouedraogo J.P."/>
            <person name="Overkamp K.M."/>
            <person name="Park H.-S."/>
            <person name="Perrone G."/>
            <person name="Piumi F."/>
            <person name="Punt P.J."/>
            <person name="Ram A.F."/>
            <person name="Ramon A."/>
            <person name="Rauscher S."/>
            <person name="Record E."/>
            <person name="Riano-Pachon D.M."/>
            <person name="Robert V."/>
            <person name="Roehrig J."/>
            <person name="Ruller R."/>
            <person name="Salamov A."/>
            <person name="Salih N.S."/>
            <person name="Samson R.A."/>
            <person name="Sandor E."/>
            <person name="Sanguinetti M."/>
            <person name="Schuetze T."/>
            <person name="Sepcic K."/>
            <person name="Shelest E."/>
            <person name="Sherlock G."/>
            <person name="Sophianopoulou V."/>
            <person name="Squina F.M."/>
            <person name="Sun H."/>
            <person name="Susca A."/>
            <person name="Todd R.B."/>
            <person name="Tsang A."/>
            <person name="Unkles S.E."/>
            <person name="van de Wiele N."/>
            <person name="van Rossen-Uffink D."/>
            <person name="Oliveira J.V."/>
            <person name="Vesth T.C."/>
            <person name="Visser J."/>
            <person name="Yu J.-H."/>
            <person name="Zhou M."/>
            <person name="Andersen M.R."/>
            <person name="Archer D.B."/>
            <person name="Baker S.E."/>
            <person name="Benoit I."/>
            <person name="Brakhage A.A."/>
            <person name="Braus G.H."/>
            <person name="Fischer R."/>
            <person name="Frisvad J.C."/>
            <person name="Goldman G.H."/>
            <person name="Houbraken J."/>
            <person name="Oakley B."/>
            <person name="Pocsi I."/>
            <person name="Scazzocchio C."/>
            <person name="Seiboth B."/>
            <person name="vanKuyk P.A."/>
            <person name="Wortman J."/>
            <person name="Dyer P.S."/>
            <person name="Grigoriev I.V."/>
        </authorList>
    </citation>
    <scope>NUCLEOTIDE SEQUENCE [LARGE SCALE GENOMIC DNA]</scope>
    <source>
        <strain evidence="9">DTO 134E9</strain>
    </source>
</reference>
<evidence type="ECO:0000256" key="2">
    <source>
        <dbReference type="ARBA" id="ARBA00022692"/>
    </source>
</evidence>
<dbReference type="OrthoDB" id="2796277at2759"/>
<organism evidence="8 9">
    <name type="scientific">Aspergillus wentii DTO 134E9</name>
    <dbReference type="NCBI Taxonomy" id="1073089"/>
    <lineage>
        <taxon>Eukaryota</taxon>
        <taxon>Fungi</taxon>
        <taxon>Dikarya</taxon>
        <taxon>Ascomycota</taxon>
        <taxon>Pezizomycotina</taxon>
        <taxon>Eurotiomycetes</taxon>
        <taxon>Eurotiomycetidae</taxon>
        <taxon>Eurotiales</taxon>
        <taxon>Aspergillaceae</taxon>
        <taxon>Aspergillus</taxon>
        <taxon>Aspergillus subgen. Cremei</taxon>
    </lineage>
</organism>
<protein>
    <recommendedName>
        <fullName evidence="7">Wax synthase domain-containing protein</fullName>
    </recommendedName>
</protein>
<name>A0A1L9R5F1_ASPWE</name>
<dbReference type="STRING" id="1073089.A0A1L9R5F1"/>
<keyword evidence="2 6" id="KW-0812">Transmembrane</keyword>
<feature type="transmembrane region" description="Helical" evidence="6">
    <location>
        <begin position="31"/>
        <end position="49"/>
    </location>
</feature>
<evidence type="ECO:0000256" key="1">
    <source>
        <dbReference type="ARBA" id="ARBA00004141"/>
    </source>
</evidence>
<dbReference type="GeneID" id="63752452"/>
<feature type="domain" description="Wax synthase" evidence="7">
    <location>
        <begin position="355"/>
        <end position="430"/>
    </location>
</feature>
<evidence type="ECO:0000256" key="5">
    <source>
        <dbReference type="SAM" id="MobiDB-lite"/>
    </source>
</evidence>
<keyword evidence="4 6" id="KW-0472">Membrane</keyword>
<dbReference type="Pfam" id="PF13813">
    <property type="entry name" value="MBOAT_2"/>
    <property type="match status" value="1"/>
</dbReference>
<feature type="transmembrane region" description="Helical" evidence="6">
    <location>
        <begin position="56"/>
        <end position="76"/>
    </location>
</feature>
<dbReference type="RefSeq" id="XP_040683809.1">
    <property type="nucleotide sequence ID" value="XM_040836604.1"/>
</dbReference>
<feature type="transmembrane region" description="Helical" evidence="6">
    <location>
        <begin position="235"/>
        <end position="260"/>
    </location>
</feature>
<feature type="transmembrane region" description="Helical" evidence="6">
    <location>
        <begin position="423"/>
        <end position="440"/>
    </location>
</feature>
<comment type="subcellular location">
    <subcellularLocation>
        <location evidence="1">Membrane</location>
        <topology evidence="1">Multi-pass membrane protein</topology>
    </subcellularLocation>
</comment>
<feature type="region of interest" description="Disordered" evidence="5">
    <location>
        <begin position="129"/>
        <end position="150"/>
    </location>
</feature>
<feature type="transmembrane region" description="Helical" evidence="6">
    <location>
        <begin position="88"/>
        <end position="106"/>
    </location>
</feature>
<evidence type="ECO:0000259" key="7">
    <source>
        <dbReference type="Pfam" id="PF13813"/>
    </source>
</evidence>
<proteinExistence type="predicted"/>
<dbReference type="Proteomes" id="UP000184383">
    <property type="component" value="Unassembled WGS sequence"/>
</dbReference>
<feature type="transmembrane region" description="Helical" evidence="6">
    <location>
        <begin position="296"/>
        <end position="320"/>
    </location>
</feature>
<evidence type="ECO:0000313" key="8">
    <source>
        <dbReference type="EMBL" id="OJJ30132.1"/>
    </source>
</evidence>
<evidence type="ECO:0000256" key="6">
    <source>
        <dbReference type="SAM" id="Phobius"/>
    </source>
</evidence>
<sequence length="505" mass="57584">MPNFNSTFHTHWQKQQALHETLFLSGDIVPFRYPHAFAFILIVVVPLLIPQHQRTWVLYLRRLAFICACFLMSLIIRHCRLSSGSNLVVGIWGAYSAIWSGIFLVFKDFEKCYMRVEEQVNMVPVKEENGNEMSDGPLATTNSEESTEGDIQRHQLGARELSSKVPASNGSPLSDDVCVLCWQGYPDTLLRRFFWVLDMLLSLKGAGWNWGLQTPLIPTPRRFGPHDIRQHDKSLVHVAISSMLIALLLYIQMLLLQTIALTDPYFWGFVSSNLGSERRFGPAFLTQTYRVCMSAAMIWTSMSLITSSLQLVHALLAILIRSFGCKKGRTLQSSWLFAYFLQDTHSLTFIPKTRIEWFWGAFWHQTYRHGLVEASLFLSSPLTKRLSSTPRKYTVRFLVFTLSGWIHWCGLFTSFMPLNNPPSLRPIVFFAIQPAGILIQRALMDSLRSVGFANYVCMVIDYSAAFLWLVVTSPMLLDDLARTGTWALDVPGPLEFLHMVGFKFG</sequence>
<dbReference type="GO" id="GO:0016020">
    <property type="term" value="C:membrane"/>
    <property type="evidence" value="ECO:0007669"/>
    <property type="project" value="UniProtKB-SubCell"/>
</dbReference>